<name>A0AAV7DYY7_ARIFI</name>
<dbReference type="Pfam" id="PF00011">
    <property type="entry name" value="HSP20"/>
    <property type="match status" value="1"/>
</dbReference>
<dbReference type="PROSITE" id="PS01031">
    <property type="entry name" value="SHSP"/>
    <property type="match status" value="1"/>
</dbReference>
<keyword evidence="7" id="KW-1185">Reference proteome</keyword>
<dbReference type="InterPro" id="IPR031107">
    <property type="entry name" value="Small_HSP"/>
</dbReference>
<comment type="similarity">
    <text evidence="2 3">Belongs to the small heat shock protein (HSP20) family.</text>
</comment>
<organism evidence="6 7">
    <name type="scientific">Aristolochia fimbriata</name>
    <name type="common">White veined hardy Dutchman's pipe vine</name>
    <dbReference type="NCBI Taxonomy" id="158543"/>
    <lineage>
        <taxon>Eukaryota</taxon>
        <taxon>Viridiplantae</taxon>
        <taxon>Streptophyta</taxon>
        <taxon>Embryophyta</taxon>
        <taxon>Tracheophyta</taxon>
        <taxon>Spermatophyta</taxon>
        <taxon>Magnoliopsida</taxon>
        <taxon>Magnoliidae</taxon>
        <taxon>Piperales</taxon>
        <taxon>Aristolochiaceae</taxon>
        <taxon>Aristolochia</taxon>
    </lineage>
</organism>
<gene>
    <name evidence="6" type="ORF">H6P81_017669</name>
</gene>
<dbReference type="CDD" id="cd06472">
    <property type="entry name" value="ACD_ScHsp26_like"/>
    <property type="match status" value="1"/>
</dbReference>
<evidence type="ECO:0000256" key="4">
    <source>
        <dbReference type="SAM" id="SignalP"/>
    </source>
</evidence>
<dbReference type="InterPro" id="IPR002068">
    <property type="entry name" value="A-crystallin/Hsp20_dom"/>
</dbReference>
<reference evidence="6 7" key="1">
    <citation type="submission" date="2021-07" db="EMBL/GenBank/DDBJ databases">
        <title>The Aristolochia fimbriata genome: insights into angiosperm evolution, floral development and chemical biosynthesis.</title>
        <authorList>
            <person name="Jiao Y."/>
        </authorList>
    </citation>
    <scope>NUCLEOTIDE SEQUENCE [LARGE SCALE GENOMIC DNA]</scope>
    <source>
        <strain evidence="6">IBCAS-2021</strain>
        <tissue evidence="6">Leaf</tissue>
    </source>
</reference>
<sequence length="190" mass="21794">MMKYYSSLLLLAQLLFLTLSFLSTANAFVPYGRNPIWDSMFPVDDPFRILEQTPLTLPKGVDKLALAQADWKETPSSHIITLDVPGMKRDDIKIQVEENRVLRISGERKGEEEVDGEKWYRAERTVGKFWRQFRMPAAADLDRVRAHLENGVLKITVPKVAEEKKREPKVVDIVEERGRGQDLKASKAEI</sequence>
<dbReference type="EMBL" id="JAINDJ010000007">
    <property type="protein sequence ID" value="KAG9441815.1"/>
    <property type="molecule type" value="Genomic_DNA"/>
</dbReference>
<proteinExistence type="inferred from homology"/>
<dbReference type="AlphaFoldDB" id="A0AAV7DYY7"/>
<evidence type="ECO:0000256" key="1">
    <source>
        <dbReference type="ARBA" id="ARBA00023016"/>
    </source>
</evidence>
<feature type="chain" id="PRO_5043428763" description="SHSP domain-containing protein" evidence="4">
    <location>
        <begin position="28"/>
        <end position="190"/>
    </location>
</feature>
<keyword evidence="4" id="KW-0732">Signal</keyword>
<evidence type="ECO:0000313" key="6">
    <source>
        <dbReference type="EMBL" id="KAG9441815.1"/>
    </source>
</evidence>
<accession>A0AAV7DYY7</accession>
<protein>
    <recommendedName>
        <fullName evidence="5">SHSP domain-containing protein</fullName>
    </recommendedName>
</protein>
<dbReference type="InterPro" id="IPR008978">
    <property type="entry name" value="HSP20-like_chaperone"/>
</dbReference>
<feature type="signal peptide" evidence="4">
    <location>
        <begin position="1"/>
        <end position="27"/>
    </location>
</feature>
<comment type="caution">
    <text evidence="6">The sequence shown here is derived from an EMBL/GenBank/DDBJ whole genome shotgun (WGS) entry which is preliminary data.</text>
</comment>
<dbReference type="Proteomes" id="UP000825729">
    <property type="component" value="Unassembled WGS sequence"/>
</dbReference>
<evidence type="ECO:0000256" key="2">
    <source>
        <dbReference type="PROSITE-ProRule" id="PRU00285"/>
    </source>
</evidence>
<dbReference type="Gene3D" id="2.60.40.790">
    <property type="match status" value="1"/>
</dbReference>
<evidence type="ECO:0000313" key="7">
    <source>
        <dbReference type="Proteomes" id="UP000825729"/>
    </source>
</evidence>
<evidence type="ECO:0000256" key="3">
    <source>
        <dbReference type="RuleBase" id="RU003616"/>
    </source>
</evidence>
<keyword evidence="1" id="KW-0346">Stress response</keyword>
<dbReference type="PANTHER" id="PTHR11527">
    <property type="entry name" value="HEAT-SHOCK PROTEIN 20 FAMILY MEMBER"/>
    <property type="match status" value="1"/>
</dbReference>
<evidence type="ECO:0000259" key="5">
    <source>
        <dbReference type="PROSITE" id="PS01031"/>
    </source>
</evidence>
<feature type="domain" description="SHSP" evidence="5">
    <location>
        <begin position="60"/>
        <end position="176"/>
    </location>
</feature>
<dbReference type="SUPFAM" id="SSF49764">
    <property type="entry name" value="HSP20-like chaperones"/>
    <property type="match status" value="1"/>
</dbReference>